<reference evidence="3" key="1">
    <citation type="submission" date="2022-01" db="EMBL/GenBank/DDBJ databases">
        <authorList>
            <person name="King R."/>
        </authorList>
    </citation>
    <scope>NUCLEOTIDE SEQUENCE</scope>
</reference>
<evidence type="ECO:0000259" key="2">
    <source>
        <dbReference type="PROSITE" id="PS50157"/>
    </source>
</evidence>
<protein>
    <recommendedName>
        <fullName evidence="2">C2H2-type domain-containing protein</fullName>
    </recommendedName>
</protein>
<feature type="domain" description="C2H2-type" evidence="2">
    <location>
        <begin position="255"/>
        <end position="283"/>
    </location>
</feature>
<keyword evidence="1" id="KW-0862">Zinc</keyword>
<dbReference type="Proteomes" id="UP001152799">
    <property type="component" value="Chromosome 1"/>
</dbReference>
<dbReference type="EMBL" id="OU892277">
    <property type="protein sequence ID" value="CAG9760894.1"/>
    <property type="molecule type" value="Genomic_DNA"/>
</dbReference>
<accession>A0A9N9MID7</accession>
<dbReference type="PROSITE" id="PS00028">
    <property type="entry name" value="ZINC_FINGER_C2H2_1"/>
    <property type="match status" value="1"/>
</dbReference>
<keyword evidence="1" id="KW-0863">Zinc-finger</keyword>
<dbReference type="InterPro" id="IPR013087">
    <property type="entry name" value="Znf_C2H2_type"/>
</dbReference>
<keyword evidence="4" id="KW-1185">Reference proteome</keyword>
<dbReference type="PROSITE" id="PS50157">
    <property type="entry name" value="ZINC_FINGER_C2H2_2"/>
    <property type="match status" value="1"/>
</dbReference>
<dbReference type="AlphaFoldDB" id="A0A9N9MID7"/>
<evidence type="ECO:0000313" key="3">
    <source>
        <dbReference type="EMBL" id="CAG9760894.1"/>
    </source>
</evidence>
<name>A0A9N9MID7_9CUCU</name>
<dbReference type="GO" id="GO:0008270">
    <property type="term" value="F:zinc ion binding"/>
    <property type="evidence" value="ECO:0007669"/>
    <property type="project" value="UniProtKB-KW"/>
</dbReference>
<proteinExistence type="predicted"/>
<gene>
    <name evidence="3" type="ORF">CEUTPL_LOCUS1611</name>
</gene>
<evidence type="ECO:0000313" key="4">
    <source>
        <dbReference type="Proteomes" id="UP001152799"/>
    </source>
</evidence>
<sequence length="330" mass="36829">MTLRELKEKGSFQRASAIFVDAFDGNNGIGIMEGSGSSSQNPALAETGPPLFWARYYTPSTSTSHHQLPLVPENKSTTARRERQFTKGFHDSDICDVHDVKGKPEDYIKSGFFPVRNSALSKKKNGLPRSLCTTAYPPVGSGLSNQNPTIFRRILPRPLCTATYPPLGSGVSNQNPAISQRNLPRSLCTAAYPPVGSGLSNKNPAIFRRILPQTLSPAPYSSPCSELSNRTPASSQTIQRPLFWPFKYPRAEKRFQCPVCCKKYTTKAYVGKHMMQLHREEMCQAANRAKQPITPQREYRSTRRILLDGYYGPEQTEPVDLSMSTRHSKK</sequence>
<organism evidence="3 4">
    <name type="scientific">Ceutorhynchus assimilis</name>
    <name type="common">cabbage seed weevil</name>
    <dbReference type="NCBI Taxonomy" id="467358"/>
    <lineage>
        <taxon>Eukaryota</taxon>
        <taxon>Metazoa</taxon>
        <taxon>Ecdysozoa</taxon>
        <taxon>Arthropoda</taxon>
        <taxon>Hexapoda</taxon>
        <taxon>Insecta</taxon>
        <taxon>Pterygota</taxon>
        <taxon>Neoptera</taxon>
        <taxon>Endopterygota</taxon>
        <taxon>Coleoptera</taxon>
        <taxon>Polyphaga</taxon>
        <taxon>Cucujiformia</taxon>
        <taxon>Curculionidae</taxon>
        <taxon>Ceutorhynchinae</taxon>
        <taxon>Ceutorhynchus</taxon>
    </lineage>
</organism>
<evidence type="ECO:0000256" key="1">
    <source>
        <dbReference type="PROSITE-ProRule" id="PRU00042"/>
    </source>
</evidence>
<keyword evidence="1" id="KW-0479">Metal-binding</keyword>